<feature type="domain" description="Pex N-terminal" evidence="14">
    <location>
        <begin position="28"/>
        <end position="255"/>
    </location>
</feature>
<keyword evidence="7" id="KW-0863">Zinc-finger</keyword>
<dbReference type="EMBL" id="CAJNJA010036919">
    <property type="protein sequence ID" value="CAE7726539.1"/>
    <property type="molecule type" value="Genomic_DNA"/>
</dbReference>
<evidence type="ECO:0000259" key="14">
    <source>
        <dbReference type="Pfam" id="PF04757"/>
    </source>
</evidence>
<dbReference type="InterPro" id="IPR017375">
    <property type="entry name" value="PEX12"/>
</dbReference>
<protein>
    <recommendedName>
        <fullName evidence="13">Peroxisome assembly protein 12</fullName>
    </recommendedName>
    <alternativeName>
        <fullName evidence="13">Peroxin-12</fullName>
    </alternativeName>
</protein>
<evidence type="ECO:0000313" key="15">
    <source>
        <dbReference type="EMBL" id="CAE7726539.1"/>
    </source>
</evidence>
<dbReference type="Proteomes" id="UP000601435">
    <property type="component" value="Unassembled WGS sequence"/>
</dbReference>
<proteinExistence type="inferred from homology"/>
<keyword evidence="4" id="KW-0813">Transport</keyword>
<accession>A0A812XAV3</accession>
<evidence type="ECO:0000256" key="1">
    <source>
        <dbReference type="ARBA" id="ARBA00004585"/>
    </source>
</evidence>
<keyword evidence="16" id="KW-1185">Reference proteome</keyword>
<comment type="pathway">
    <text evidence="2">Protein modification; protein ubiquitination.</text>
</comment>
<evidence type="ECO:0000256" key="2">
    <source>
        <dbReference type="ARBA" id="ARBA00004906"/>
    </source>
</evidence>
<keyword evidence="11 13" id="KW-0472">Membrane</keyword>
<evidence type="ECO:0000256" key="11">
    <source>
        <dbReference type="ARBA" id="ARBA00023136"/>
    </source>
</evidence>
<dbReference type="PANTHER" id="PTHR12888:SF0">
    <property type="entry name" value="PEROXISOME ASSEMBLY PROTEIN 12"/>
    <property type="match status" value="1"/>
</dbReference>
<comment type="similarity">
    <text evidence="3 13">Belongs to the pex2/pex10/pex12 family.</text>
</comment>
<dbReference type="InterPro" id="IPR006845">
    <property type="entry name" value="Pex_N"/>
</dbReference>
<keyword evidence="9" id="KW-0653">Protein transport</keyword>
<keyword evidence="12 13" id="KW-0576">Peroxisome</keyword>
<evidence type="ECO:0000256" key="6">
    <source>
        <dbReference type="ARBA" id="ARBA00022723"/>
    </source>
</evidence>
<dbReference type="SUPFAM" id="SSF57850">
    <property type="entry name" value="RING/U-box"/>
    <property type="match status" value="1"/>
</dbReference>
<dbReference type="OrthoDB" id="107372at2759"/>
<evidence type="ECO:0000256" key="5">
    <source>
        <dbReference type="ARBA" id="ARBA00022692"/>
    </source>
</evidence>
<organism evidence="15 16">
    <name type="scientific">Symbiodinium necroappetens</name>
    <dbReference type="NCBI Taxonomy" id="1628268"/>
    <lineage>
        <taxon>Eukaryota</taxon>
        <taxon>Sar</taxon>
        <taxon>Alveolata</taxon>
        <taxon>Dinophyceae</taxon>
        <taxon>Suessiales</taxon>
        <taxon>Symbiodiniaceae</taxon>
        <taxon>Symbiodinium</taxon>
    </lineage>
</organism>
<dbReference type="AlphaFoldDB" id="A0A812XAV3"/>
<name>A0A812XAV3_9DINO</name>
<keyword evidence="10" id="KW-1133">Transmembrane helix</keyword>
<evidence type="ECO:0000256" key="4">
    <source>
        <dbReference type="ARBA" id="ARBA00022448"/>
    </source>
</evidence>
<evidence type="ECO:0000256" key="9">
    <source>
        <dbReference type="ARBA" id="ARBA00022927"/>
    </source>
</evidence>
<dbReference type="PIRSF" id="PIRSF038074">
    <property type="entry name" value="Peroxisome_assembly_p12"/>
    <property type="match status" value="1"/>
</dbReference>
<dbReference type="GO" id="GO:0008270">
    <property type="term" value="F:zinc ion binding"/>
    <property type="evidence" value="ECO:0007669"/>
    <property type="project" value="UniProtKB-KW"/>
</dbReference>
<dbReference type="GO" id="GO:0016558">
    <property type="term" value="P:protein import into peroxisome matrix"/>
    <property type="evidence" value="ECO:0007669"/>
    <property type="project" value="UniProtKB-UniRule"/>
</dbReference>
<dbReference type="GO" id="GO:0004842">
    <property type="term" value="F:ubiquitin-protein transferase activity"/>
    <property type="evidence" value="ECO:0007669"/>
    <property type="project" value="TreeGrafter"/>
</dbReference>
<keyword evidence="8" id="KW-0862">Zinc</keyword>
<dbReference type="GO" id="GO:0006513">
    <property type="term" value="P:protein monoubiquitination"/>
    <property type="evidence" value="ECO:0007669"/>
    <property type="project" value="TreeGrafter"/>
</dbReference>
<keyword evidence="6" id="KW-0479">Metal-binding</keyword>
<gene>
    <name evidence="15" type="primary">Pex12</name>
    <name evidence="15" type="ORF">SNEC2469_LOCUS20981</name>
</gene>
<evidence type="ECO:0000313" key="16">
    <source>
        <dbReference type="Proteomes" id="UP000601435"/>
    </source>
</evidence>
<evidence type="ECO:0000256" key="8">
    <source>
        <dbReference type="ARBA" id="ARBA00022833"/>
    </source>
</evidence>
<evidence type="ECO:0000256" key="10">
    <source>
        <dbReference type="ARBA" id="ARBA00022989"/>
    </source>
</evidence>
<dbReference type="GO" id="GO:1990429">
    <property type="term" value="C:peroxisomal importomer complex"/>
    <property type="evidence" value="ECO:0007669"/>
    <property type="project" value="TreeGrafter"/>
</dbReference>
<dbReference type="PANTHER" id="PTHR12888">
    <property type="entry name" value="PEROXISOME ASSEMBLY PROTEIN 12 PEROXIN-12"/>
    <property type="match status" value="1"/>
</dbReference>
<comment type="caution">
    <text evidence="15">The sequence shown here is derived from an EMBL/GenBank/DDBJ whole genome shotgun (WGS) entry which is preliminary data.</text>
</comment>
<sequence length="354" mass="40818">MAAYEGFLTSVYAGKDIFRPTFFELIAQDQLSDIFRPALRFVVEIGAERAPRILQPVLGYWQAIYTLFLFFLEGYHLRVHGATFAEHFFGLRRQQESSKELLPLEALERARQRRNAPPLNRRQLGTSLILAVVFPWIWAKCEERFRQLEVSQSTDSCRADMLLRRCYPAAHTASTGLTFVYRLLYLLEQTGIWSPWLHLLGLRLARHFPEPPSQAQDEASDKSLAKRVGDLVVMCGKSSLWGGIYLLQFMQWWYQREQILQPLQPRKAPPPPPEPYPYPENLGSPSQALQLVLLPEDRTICALCHRRRNNAAMSCSGYAFCYTCLVPHVQQHGHCPISGQQMLVEEIRRVRDES</sequence>
<dbReference type="GO" id="GO:0005778">
    <property type="term" value="C:peroxisomal membrane"/>
    <property type="evidence" value="ECO:0007669"/>
    <property type="project" value="UniProtKB-SubCell"/>
</dbReference>
<evidence type="ECO:0000256" key="13">
    <source>
        <dbReference type="PIRNR" id="PIRNR038074"/>
    </source>
</evidence>
<dbReference type="CDD" id="cd16451">
    <property type="entry name" value="mRING_PEX12"/>
    <property type="match status" value="1"/>
</dbReference>
<keyword evidence="5" id="KW-0812">Transmembrane</keyword>
<evidence type="ECO:0000256" key="12">
    <source>
        <dbReference type="ARBA" id="ARBA00023140"/>
    </source>
</evidence>
<evidence type="ECO:0000256" key="7">
    <source>
        <dbReference type="ARBA" id="ARBA00022771"/>
    </source>
</evidence>
<comment type="subcellular location">
    <subcellularLocation>
        <location evidence="1">Peroxisome membrane</location>
        <topology evidence="1">Multi-pass membrane protein</topology>
    </subcellularLocation>
</comment>
<comment type="function">
    <text evidence="13">Component of a retrotranslocation channel required for peroxisome organization by mediating export of the PEX5 receptor from peroxisomes to the cytosol, thereby promoting PEX5 recycling.</text>
</comment>
<dbReference type="Pfam" id="PF04757">
    <property type="entry name" value="Pex2_Pex12"/>
    <property type="match status" value="1"/>
</dbReference>
<evidence type="ECO:0000256" key="3">
    <source>
        <dbReference type="ARBA" id="ARBA00008704"/>
    </source>
</evidence>
<reference evidence="15" key="1">
    <citation type="submission" date="2021-02" db="EMBL/GenBank/DDBJ databases">
        <authorList>
            <person name="Dougan E. K."/>
            <person name="Rhodes N."/>
            <person name="Thang M."/>
            <person name="Chan C."/>
        </authorList>
    </citation>
    <scope>NUCLEOTIDE SEQUENCE</scope>
</reference>